<dbReference type="Proteomes" id="UP000799757">
    <property type="component" value="Unassembled WGS sequence"/>
</dbReference>
<organism evidence="2 3">
    <name type="scientific">Melanomma pulvis-pyrius CBS 109.77</name>
    <dbReference type="NCBI Taxonomy" id="1314802"/>
    <lineage>
        <taxon>Eukaryota</taxon>
        <taxon>Fungi</taxon>
        <taxon>Dikarya</taxon>
        <taxon>Ascomycota</taxon>
        <taxon>Pezizomycotina</taxon>
        <taxon>Dothideomycetes</taxon>
        <taxon>Pleosporomycetidae</taxon>
        <taxon>Pleosporales</taxon>
        <taxon>Melanommataceae</taxon>
        <taxon>Melanomma</taxon>
    </lineage>
</organism>
<dbReference type="OrthoDB" id="3554264at2759"/>
<sequence>MPTWGKWNQKNNDHHGLKHEKVFYFDKTFIVKADPGQVRNGTTPVPGQHGAKGLFKYGINVAENTICYNITLSGVTGDYQSPALTATHIHQAAKGASGPPRLAFPNPTGPDHRRVSYGCLTGPFKTGVKNATTGLDTGDGFHVKQIVENPKGFFTDSHTVLFPLGAVRGQLGY</sequence>
<dbReference type="Pfam" id="PF07452">
    <property type="entry name" value="CHRD"/>
    <property type="match status" value="1"/>
</dbReference>
<protein>
    <recommendedName>
        <fullName evidence="1">CHRD domain-containing protein</fullName>
    </recommendedName>
</protein>
<proteinExistence type="predicted"/>
<dbReference type="InterPro" id="IPR010895">
    <property type="entry name" value="CHRD"/>
</dbReference>
<evidence type="ECO:0000259" key="1">
    <source>
        <dbReference type="SMART" id="SM00754"/>
    </source>
</evidence>
<dbReference type="SMART" id="SM00754">
    <property type="entry name" value="CHRD"/>
    <property type="match status" value="1"/>
</dbReference>
<name>A0A6A6XTU5_9PLEO</name>
<gene>
    <name evidence="2" type="ORF">K505DRAFT_230088</name>
</gene>
<evidence type="ECO:0000313" key="2">
    <source>
        <dbReference type="EMBL" id="KAF2799880.1"/>
    </source>
</evidence>
<evidence type="ECO:0000313" key="3">
    <source>
        <dbReference type="Proteomes" id="UP000799757"/>
    </source>
</evidence>
<feature type="domain" description="CHRD" evidence="1">
    <location>
        <begin position="27"/>
        <end position="173"/>
    </location>
</feature>
<keyword evidence="3" id="KW-1185">Reference proteome</keyword>
<dbReference type="EMBL" id="MU001757">
    <property type="protein sequence ID" value="KAF2799880.1"/>
    <property type="molecule type" value="Genomic_DNA"/>
</dbReference>
<reference evidence="2" key="1">
    <citation type="journal article" date="2020" name="Stud. Mycol.">
        <title>101 Dothideomycetes genomes: a test case for predicting lifestyles and emergence of pathogens.</title>
        <authorList>
            <person name="Haridas S."/>
            <person name="Albert R."/>
            <person name="Binder M."/>
            <person name="Bloem J."/>
            <person name="Labutti K."/>
            <person name="Salamov A."/>
            <person name="Andreopoulos B."/>
            <person name="Baker S."/>
            <person name="Barry K."/>
            <person name="Bills G."/>
            <person name="Bluhm B."/>
            <person name="Cannon C."/>
            <person name="Castanera R."/>
            <person name="Culley D."/>
            <person name="Daum C."/>
            <person name="Ezra D."/>
            <person name="Gonzalez J."/>
            <person name="Henrissat B."/>
            <person name="Kuo A."/>
            <person name="Liang C."/>
            <person name="Lipzen A."/>
            <person name="Lutzoni F."/>
            <person name="Magnuson J."/>
            <person name="Mondo S."/>
            <person name="Nolan M."/>
            <person name="Ohm R."/>
            <person name="Pangilinan J."/>
            <person name="Park H.-J."/>
            <person name="Ramirez L."/>
            <person name="Alfaro M."/>
            <person name="Sun H."/>
            <person name="Tritt A."/>
            <person name="Yoshinaga Y."/>
            <person name="Zwiers L.-H."/>
            <person name="Turgeon B."/>
            <person name="Goodwin S."/>
            <person name="Spatafora J."/>
            <person name="Crous P."/>
            <person name="Grigoriev I."/>
        </authorList>
    </citation>
    <scope>NUCLEOTIDE SEQUENCE</scope>
    <source>
        <strain evidence="2">CBS 109.77</strain>
    </source>
</reference>
<accession>A0A6A6XTU5</accession>
<dbReference type="AlphaFoldDB" id="A0A6A6XTU5"/>